<dbReference type="InterPro" id="IPR011009">
    <property type="entry name" value="Kinase-like_dom_sf"/>
</dbReference>
<gene>
    <name evidence="1" type="ORF">ET445_16935</name>
</gene>
<dbReference type="KEGG" id="agf:ET445_16935"/>
<dbReference type="GO" id="GO:0016773">
    <property type="term" value="F:phosphotransferase activity, alcohol group as acceptor"/>
    <property type="evidence" value="ECO:0007669"/>
    <property type="project" value="InterPro"/>
</dbReference>
<dbReference type="Proteomes" id="UP000291259">
    <property type="component" value="Chromosome"/>
</dbReference>
<sequence>MSDVGPIDPGYGAESALLSKWSLRPDGEPLTTPSSRVIPVRTADGVPAMLKLSRIDEERRGGALLLALDGRGAARVLRCEGDALLIERATGPQSLVGMVHDGDDADELATRILCAAGDRIHESSDDLLNRTPPLDLVPLDDWFRLLFAHADDLEPAHRRGADLALALLAHPRDRVVLHGDLHHGNVLDFGERGWLAIDPKGLVGESAFDRCNLLCNPSHSRALDPGRLERRFGVVVESTGLDAVRYARWVAAWGALSSTWFALDGDERHARGALEIGERALALSLAA</sequence>
<organism evidence="1 2">
    <name type="scientific">Agromyces protaetiae</name>
    <dbReference type="NCBI Taxonomy" id="2509455"/>
    <lineage>
        <taxon>Bacteria</taxon>
        <taxon>Bacillati</taxon>
        <taxon>Actinomycetota</taxon>
        <taxon>Actinomycetes</taxon>
        <taxon>Micrococcales</taxon>
        <taxon>Microbacteriaceae</taxon>
        <taxon>Agromyces</taxon>
    </lineage>
</organism>
<dbReference type="GO" id="GO:0019748">
    <property type="term" value="P:secondary metabolic process"/>
    <property type="evidence" value="ECO:0007669"/>
    <property type="project" value="InterPro"/>
</dbReference>
<dbReference type="OrthoDB" id="3638028at2"/>
<dbReference type="Pfam" id="PF04655">
    <property type="entry name" value="APH_6_hur"/>
    <property type="match status" value="1"/>
</dbReference>
<dbReference type="SUPFAM" id="SSF56112">
    <property type="entry name" value="Protein kinase-like (PK-like)"/>
    <property type="match status" value="1"/>
</dbReference>
<reference evidence="1 2" key="1">
    <citation type="submission" date="2019-01" db="EMBL/GenBank/DDBJ databases">
        <title>Genome sequencing of strain FW100M-8.</title>
        <authorList>
            <person name="Heo J."/>
            <person name="Kim S.-J."/>
            <person name="Kim J.-S."/>
            <person name="Hong S.-B."/>
            <person name="Kwon S.-W."/>
        </authorList>
    </citation>
    <scope>NUCLEOTIDE SEQUENCE [LARGE SCALE GENOMIC DNA]</scope>
    <source>
        <strain evidence="1 2">FW100M-8</strain>
    </source>
</reference>
<evidence type="ECO:0000313" key="1">
    <source>
        <dbReference type="EMBL" id="QAY74768.1"/>
    </source>
</evidence>
<keyword evidence="1" id="KW-0808">Transferase</keyword>
<dbReference type="EMBL" id="CP035491">
    <property type="protein sequence ID" value="QAY74768.1"/>
    <property type="molecule type" value="Genomic_DNA"/>
</dbReference>
<evidence type="ECO:0000313" key="2">
    <source>
        <dbReference type="Proteomes" id="UP000291259"/>
    </source>
</evidence>
<dbReference type="InterPro" id="IPR006748">
    <property type="entry name" value="NH2Glyco/OHUrea_AB-resist_kin"/>
</dbReference>
<dbReference type="GO" id="GO:0016301">
    <property type="term" value="F:kinase activity"/>
    <property type="evidence" value="ECO:0007669"/>
    <property type="project" value="UniProtKB-KW"/>
</dbReference>
<protein>
    <submittedName>
        <fullName evidence="1">3'-kinase</fullName>
    </submittedName>
</protein>
<proteinExistence type="predicted"/>
<accession>A0A4P6FVX0</accession>
<name>A0A4P6FVX0_9MICO</name>
<dbReference type="RefSeq" id="WP_129192311.1">
    <property type="nucleotide sequence ID" value="NZ_CP035491.1"/>
</dbReference>
<dbReference type="AlphaFoldDB" id="A0A4P6FVX0"/>
<keyword evidence="1" id="KW-0418">Kinase</keyword>
<keyword evidence="2" id="KW-1185">Reference proteome</keyword>